<dbReference type="EMBL" id="JBHRZF010000047">
    <property type="protein sequence ID" value="MFC3860155.1"/>
    <property type="molecule type" value="Genomic_DNA"/>
</dbReference>
<dbReference type="Proteomes" id="UP001595748">
    <property type="component" value="Unassembled WGS sequence"/>
</dbReference>
<keyword evidence="1" id="KW-0472">Membrane</keyword>
<accession>A0ABV8A7I7</accession>
<gene>
    <name evidence="2" type="ORF">ACFOPQ_05175</name>
</gene>
<sequence length="179" mass="19889">MSGSMGFSSAITQEKEHERLIGNTQPFSREGKSVIKRVLLALAAFLVCLSVLGVTWIKLQFEPSLFRQPFYRLTHDVYSKVDVGESYPSREVAIGFKGDGDNNAEAEALTQAMACVKAFEIRSLQDGQQLTCRVFQNASTFKMYQQGERGCVIATAVQWPYGTAENAEVRMNSTFHCGN</sequence>
<keyword evidence="1" id="KW-0812">Transmembrane</keyword>
<comment type="caution">
    <text evidence="2">The sequence shown here is derived from an EMBL/GenBank/DDBJ whole genome shotgun (WGS) entry which is preliminary data.</text>
</comment>
<feature type="transmembrane region" description="Helical" evidence="1">
    <location>
        <begin position="38"/>
        <end position="57"/>
    </location>
</feature>
<evidence type="ECO:0000313" key="2">
    <source>
        <dbReference type="EMBL" id="MFC3860155.1"/>
    </source>
</evidence>
<name>A0ABV8A7I7_9DEIO</name>
<keyword evidence="3" id="KW-1185">Reference proteome</keyword>
<reference evidence="3" key="1">
    <citation type="journal article" date="2019" name="Int. J. Syst. Evol. Microbiol.">
        <title>The Global Catalogue of Microorganisms (GCM) 10K type strain sequencing project: providing services to taxonomists for standard genome sequencing and annotation.</title>
        <authorList>
            <consortium name="The Broad Institute Genomics Platform"/>
            <consortium name="The Broad Institute Genome Sequencing Center for Infectious Disease"/>
            <person name="Wu L."/>
            <person name="Ma J."/>
        </authorList>
    </citation>
    <scope>NUCLEOTIDE SEQUENCE [LARGE SCALE GENOMIC DNA]</scope>
    <source>
        <strain evidence="3">CCTCC AB 2013263</strain>
    </source>
</reference>
<keyword evidence="1" id="KW-1133">Transmembrane helix</keyword>
<evidence type="ECO:0000313" key="3">
    <source>
        <dbReference type="Proteomes" id="UP001595748"/>
    </source>
</evidence>
<protein>
    <submittedName>
        <fullName evidence="2">Uncharacterized protein</fullName>
    </submittedName>
</protein>
<organism evidence="2 3">
    <name type="scientific">Deinococcus antarcticus</name>
    <dbReference type="NCBI Taxonomy" id="1298767"/>
    <lineage>
        <taxon>Bacteria</taxon>
        <taxon>Thermotogati</taxon>
        <taxon>Deinococcota</taxon>
        <taxon>Deinococci</taxon>
        <taxon>Deinococcales</taxon>
        <taxon>Deinococcaceae</taxon>
        <taxon>Deinococcus</taxon>
    </lineage>
</organism>
<proteinExistence type="predicted"/>
<evidence type="ECO:0000256" key="1">
    <source>
        <dbReference type="SAM" id="Phobius"/>
    </source>
</evidence>
<dbReference type="RefSeq" id="WP_380076304.1">
    <property type="nucleotide sequence ID" value="NZ_JBHRZF010000047.1"/>
</dbReference>